<dbReference type="InterPro" id="IPR024072">
    <property type="entry name" value="DHFR-like_dom_sf"/>
</dbReference>
<dbReference type="InterPro" id="IPR002125">
    <property type="entry name" value="CMP_dCMP_dom"/>
</dbReference>
<comment type="pathway">
    <text evidence="3 12">Cofactor biosynthesis; riboflavin biosynthesis; 5-amino-6-(D-ribitylamino)uracil from GTP: step 3/4.</text>
</comment>
<feature type="binding site" evidence="14">
    <location>
        <position position="199"/>
    </location>
    <ligand>
        <name>NADP(+)</name>
        <dbReference type="ChEBI" id="CHEBI:58349"/>
    </ligand>
</feature>
<dbReference type="PANTHER" id="PTHR38011:SF7">
    <property type="entry name" value="2,5-DIAMINO-6-RIBOSYLAMINO-4(3H)-PYRIMIDINONE 5'-PHOSPHATE REDUCTASE"/>
    <property type="match status" value="1"/>
</dbReference>
<feature type="binding site" evidence="14">
    <location>
        <position position="162"/>
    </location>
    <ligand>
        <name>NADP(+)</name>
        <dbReference type="ChEBI" id="CHEBI:58349"/>
    </ligand>
</feature>
<dbReference type="STRING" id="1882918.BCY86_05915"/>
<keyword evidence="11" id="KW-0511">Multifunctional enzyme</keyword>
<sequence>MQRALEVGRRGCPSPNPHVGACIVKDGQLVGEAHHDRAGEEHAEIAALRLAGEKAKGATIYVTLEPCNHVGRTPPCTDALLQAGISRAVIGCHDPNPHVTGGGASRLAAEGLQVTVGVEEKKAMVLIAPWAKAVTTGLPYLSLKLALSMDGRIATRTGQAKWVTGPLARQRVHAIRAKQDAIAVGIATVLSDNPQLTVREAPKGNNPIRIVFDTHLRLPLSSFLVKTAHEIPTWVLCGEQASPTLEQELAEQNITMIRVKSSAEGRIHIASALRMLASYGIVNLLVEGGAALAGSMLASQFVDQLHLFISPILLGPRGIPGAIDWGGPRSLEEAPRISEPIWEQCGNDIYVRGSLIFPPGKD</sequence>
<dbReference type="AlphaFoldDB" id="A0A1L6MXR5"/>
<dbReference type="GO" id="GO:0008703">
    <property type="term" value="F:5-amino-6-(5-phosphoribosylamino)uracil reductase activity"/>
    <property type="evidence" value="ECO:0007669"/>
    <property type="project" value="UniProtKB-EC"/>
</dbReference>
<dbReference type="GO" id="GO:0008835">
    <property type="term" value="F:diaminohydroxyphosphoribosylaminopyrimidine deaminase activity"/>
    <property type="evidence" value="ECO:0007669"/>
    <property type="project" value="UniProtKB-EC"/>
</dbReference>
<organism evidence="17 18">
    <name type="scientific">Pajaroellobacter abortibovis</name>
    <dbReference type="NCBI Taxonomy" id="1882918"/>
    <lineage>
        <taxon>Bacteria</taxon>
        <taxon>Pseudomonadati</taxon>
        <taxon>Myxococcota</taxon>
        <taxon>Polyangia</taxon>
        <taxon>Polyangiales</taxon>
        <taxon>Polyangiaceae</taxon>
    </lineage>
</organism>
<dbReference type="EMBL" id="CP016908">
    <property type="protein sequence ID" value="APS00272.1"/>
    <property type="molecule type" value="Genomic_DNA"/>
</dbReference>
<evidence type="ECO:0000256" key="1">
    <source>
        <dbReference type="ARBA" id="ARBA00002151"/>
    </source>
</evidence>
<feature type="binding site" evidence="14">
    <location>
        <position position="176"/>
    </location>
    <ligand>
        <name>substrate</name>
    </ligand>
</feature>
<dbReference type="InterPro" id="IPR011549">
    <property type="entry name" value="RibD_C"/>
</dbReference>
<feature type="active site" description="Proton donor" evidence="13">
    <location>
        <position position="44"/>
    </location>
</feature>
<evidence type="ECO:0000256" key="6">
    <source>
        <dbReference type="ARBA" id="ARBA00022619"/>
    </source>
</evidence>
<feature type="binding site" evidence="15">
    <location>
        <position position="67"/>
    </location>
    <ligand>
        <name>Zn(2+)</name>
        <dbReference type="ChEBI" id="CHEBI:29105"/>
        <note>catalytic</note>
    </ligand>
</feature>
<dbReference type="InterPro" id="IPR050765">
    <property type="entry name" value="Riboflavin_Biosynth_HTPR"/>
</dbReference>
<feature type="binding site" evidence="14">
    <location>
        <position position="188"/>
    </location>
    <ligand>
        <name>NADP(+)</name>
        <dbReference type="ChEBI" id="CHEBI:58349"/>
    </ligand>
</feature>
<dbReference type="InterPro" id="IPR016193">
    <property type="entry name" value="Cytidine_deaminase-like"/>
</dbReference>
<evidence type="ECO:0000256" key="9">
    <source>
        <dbReference type="ARBA" id="ARBA00022857"/>
    </source>
</evidence>
<protein>
    <recommendedName>
        <fullName evidence="12">Riboflavin biosynthesis protein RibD</fullName>
    </recommendedName>
    <domain>
        <recommendedName>
            <fullName evidence="12">Diaminohydroxyphosphoribosylaminopyrimidine deaminase</fullName>
            <shortName evidence="12">DRAP deaminase</shortName>
            <ecNumber evidence="12">3.5.4.26</ecNumber>
        </recommendedName>
        <alternativeName>
            <fullName evidence="12">Riboflavin-specific deaminase</fullName>
        </alternativeName>
    </domain>
    <domain>
        <recommendedName>
            <fullName evidence="12">5-amino-6-(5-phosphoribosylamino)uracil reductase</fullName>
            <ecNumber evidence="12">1.1.1.193</ecNumber>
        </recommendedName>
        <alternativeName>
            <fullName evidence="12">HTP reductase</fullName>
        </alternativeName>
    </domain>
</protein>
<evidence type="ECO:0000259" key="16">
    <source>
        <dbReference type="PROSITE" id="PS51747"/>
    </source>
</evidence>
<feature type="binding site" evidence="14">
    <location>
        <position position="214"/>
    </location>
    <ligand>
        <name>NADP(+)</name>
        <dbReference type="ChEBI" id="CHEBI:58349"/>
    </ligand>
</feature>
<dbReference type="SUPFAM" id="SSF53597">
    <property type="entry name" value="Dihydrofolate reductase-like"/>
    <property type="match status" value="1"/>
</dbReference>
<evidence type="ECO:0000256" key="4">
    <source>
        <dbReference type="ARBA" id="ARBA00005259"/>
    </source>
</evidence>
<comment type="catalytic activity">
    <reaction evidence="12">
        <text>2,5-diamino-6-hydroxy-4-(5-phosphoribosylamino)-pyrimidine + H2O + H(+) = 5-amino-6-(5-phospho-D-ribosylamino)uracil + NH4(+)</text>
        <dbReference type="Rhea" id="RHEA:21868"/>
        <dbReference type="ChEBI" id="CHEBI:15377"/>
        <dbReference type="ChEBI" id="CHEBI:15378"/>
        <dbReference type="ChEBI" id="CHEBI:28938"/>
        <dbReference type="ChEBI" id="CHEBI:58453"/>
        <dbReference type="ChEBI" id="CHEBI:58614"/>
        <dbReference type="EC" id="3.5.4.26"/>
    </reaction>
</comment>
<dbReference type="GO" id="GO:0050661">
    <property type="term" value="F:NADP binding"/>
    <property type="evidence" value="ECO:0007669"/>
    <property type="project" value="InterPro"/>
</dbReference>
<comment type="function">
    <text evidence="1 12">Converts 2,5-diamino-6-(ribosylamino)-4(3h)-pyrimidinone 5'-phosphate into 5-amino-6-(ribosylamino)-2,4(1h,3h)-pyrimidinedione 5'-phosphate.</text>
</comment>
<evidence type="ECO:0000256" key="15">
    <source>
        <dbReference type="PIRSR" id="PIRSR006769-3"/>
    </source>
</evidence>
<dbReference type="GO" id="GO:0009231">
    <property type="term" value="P:riboflavin biosynthetic process"/>
    <property type="evidence" value="ECO:0007669"/>
    <property type="project" value="UniProtKB-UniPathway"/>
</dbReference>
<evidence type="ECO:0000256" key="14">
    <source>
        <dbReference type="PIRSR" id="PIRSR006769-2"/>
    </source>
</evidence>
<feature type="binding site" evidence="14">
    <location>
        <begin position="289"/>
        <end position="295"/>
    </location>
    <ligand>
        <name>NADP(+)</name>
        <dbReference type="ChEBI" id="CHEBI:58349"/>
    </ligand>
</feature>
<feature type="binding site" evidence="15">
    <location>
        <position position="42"/>
    </location>
    <ligand>
        <name>Zn(2+)</name>
        <dbReference type="ChEBI" id="CHEBI:29105"/>
        <note>catalytic</note>
    </ligand>
</feature>
<dbReference type="NCBIfam" id="TIGR00326">
    <property type="entry name" value="eubact_ribD"/>
    <property type="match status" value="1"/>
</dbReference>
<keyword evidence="8 12" id="KW-0862">Zinc</keyword>
<dbReference type="GO" id="GO:0008270">
    <property type="term" value="F:zinc ion binding"/>
    <property type="evidence" value="ECO:0007669"/>
    <property type="project" value="InterPro"/>
</dbReference>
<accession>A0A1L6MXR5</accession>
<evidence type="ECO:0000256" key="5">
    <source>
        <dbReference type="ARBA" id="ARBA00007417"/>
    </source>
</evidence>
<gene>
    <name evidence="17" type="ORF">BCY86_05915</name>
</gene>
<feature type="binding site" evidence="14">
    <location>
        <position position="287"/>
    </location>
    <ligand>
        <name>substrate</name>
    </ligand>
</feature>
<comment type="pathway">
    <text evidence="2 12">Cofactor biosynthesis; riboflavin biosynthesis; 5-amino-6-(D-ribitylamino)uracil from GTP: step 2/4.</text>
</comment>
<dbReference type="UniPathway" id="UPA00275">
    <property type="reaction ID" value="UER00401"/>
</dbReference>
<dbReference type="PROSITE" id="PS51747">
    <property type="entry name" value="CYT_DCMP_DEAMINASES_2"/>
    <property type="match status" value="1"/>
</dbReference>
<dbReference type="KEGG" id="pabo:BCY86_05915"/>
<dbReference type="InterPro" id="IPR002734">
    <property type="entry name" value="RibDG_C"/>
</dbReference>
<evidence type="ECO:0000256" key="2">
    <source>
        <dbReference type="ARBA" id="ARBA00004882"/>
    </source>
</evidence>
<evidence type="ECO:0000313" key="18">
    <source>
        <dbReference type="Proteomes" id="UP000185544"/>
    </source>
</evidence>
<keyword evidence="18" id="KW-1185">Reference proteome</keyword>
<dbReference type="InterPro" id="IPR016192">
    <property type="entry name" value="APOBEC/CMP_deaminase_Zn-bd"/>
</dbReference>
<evidence type="ECO:0000313" key="17">
    <source>
        <dbReference type="EMBL" id="APS00272.1"/>
    </source>
</evidence>
<dbReference type="SUPFAM" id="SSF53927">
    <property type="entry name" value="Cytidine deaminase-like"/>
    <property type="match status" value="1"/>
</dbReference>
<dbReference type="OrthoDB" id="9800865at2"/>
<keyword evidence="10 12" id="KW-0560">Oxidoreductase</keyword>
<dbReference type="PIRSF" id="PIRSF006769">
    <property type="entry name" value="RibD"/>
    <property type="match status" value="1"/>
</dbReference>
<keyword evidence="9 12" id="KW-0521">NADP</keyword>
<feature type="binding site" evidence="15">
    <location>
        <position position="76"/>
    </location>
    <ligand>
        <name>Zn(2+)</name>
        <dbReference type="ChEBI" id="CHEBI:29105"/>
        <note>catalytic</note>
    </ligand>
</feature>
<dbReference type="EC" id="3.5.4.26" evidence="12"/>
<feature type="binding site" evidence="14">
    <location>
        <position position="196"/>
    </location>
    <ligand>
        <name>substrate</name>
    </ligand>
</feature>
<dbReference type="PANTHER" id="PTHR38011">
    <property type="entry name" value="DIHYDROFOLATE REDUCTASE FAMILY PROTEIN (AFU_ORTHOLOGUE AFUA_8G06820)"/>
    <property type="match status" value="1"/>
</dbReference>
<evidence type="ECO:0000256" key="8">
    <source>
        <dbReference type="ARBA" id="ARBA00022833"/>
    </source>
</evidence>
<keyword evidence="12" id="KW-0378">Hydrolase</keyword>
<feature type="domain" description="CMP/dCMP-type deaminase" evidence="16">
    <location>
        <begin position="1"/>
        <end position="115"/>
    </location>
</feature>
<dbReference type="EC" id="1.1.1.193" evidence="12"/>
<dbReference type="Gene3D" id="3.40.430.10">
    <property type="entry name" value="Dihydrofolate Reductase, subunit A"/>
    <property type="match status" value="1"/>
</dbReference>
<feature type="binding site" evidence="14">
    <location>
        <position position="146"/>
    </location>
    <ligand>
        <name>NADP(+)</name>
        <dbReference type="ChEBI" id="CHEBI:58349"/>
    </ligand>
</feature>
<keyword evidence="6 12" id="KW-0686">Riboflavin biosynthesis</keyword>
<dbReference type="InterPro" id="IPR004794">
    <property type="entry name" value="Eubact_RibD"/>
</dbReference>
<comment type="similarity">
    <text evidence="4 12">In the N-terminal section; belongs to the cytidine and deoxycytidylate deaminase family.</text>
</comment>
<reference evidence="17 18" key="1">
    <citation type="submission" date="2016-08" db="EMBL/GenBank/DDBJ databases">
        <title>Identification and validation of antigenic proteins from Pajaroellobacter abortibovis using de-novo genome sequence assembly and reverse vaccinology.</title>
        <authorList>
            <person name="Welly B.T."/>
            <person name="Miller M.R."/>
            <person name="Stott J.L."/>
            <person name="Blanchard M.T."/>
            <person name="Islas-Trejo A.D."/>
            <person name="O'Rourke S.M."/>
            <person name="Young A.E."/>
            <person name="Medrano J.F."/>
            <person name="Van Eenennaam A.L."/>
        </authorList>
    </citation>
    <scope>NUCLEOTIDE SEQUENCE [LARGE SCALE GENOMIC DNA]</scope>
    <source>
        <strain evidence="17 18">BTF92-0548A/99-0131</strain>
    </source>
</reference>
<evidence type="ECO:0000256" key="12">
    <source>
        <dbReference type="PIRNR" id="PIRNR006769"/>
    </source>
</evidence>
<dbReference type="CDD" id="cd01284">
    <property type="entry name" value="Riboflavin_deaminase-reductase"/>
    <property type="match status" value="1"/>
</dbReference>
<feature type="binding site" evidence="14">
    <location>
        <position position="192"/>
    </location>
    <ligand>
        <name>NADP(+)</name>
        <dbReference type="ChEBI" id="CHEBI:58349"/>
    </ligand>
</feature>
<dbReference type="Gene3D" id="3.40.140.10">
    <property type="entry name" value="Cytidine Deaminase, domain 2"/>
    <property type="match status" value="1"/>
</dbReference>
<dbReference type="NCBIfam" id="TIGR00227">
    <property type="entry name" value="ribD_Cterm"/>
    <property type="match status" value="1"/>
</dbReference>
<name>A0A1L6MXR5_9BACT</name>
<keyword evidence="7 12" id="KW-0479">Metal-binding</keyword>
<dbReference type="Pfam" id="PF00383">
    <property type="entry name" value="dCMP_cyt_deam_1"/>
    <property type="match status" value="1"/>
</dbReference>
<evidence type="ECO:0000256" key="13">
    <source>
        <dbReference type="PIRSR" id="PIRSR006769-1"/>
    </source>
</evidence>
<dbReference type="Pfam" id="PF01872">
    <property type="entry name" value="RibD_C"/>
    <property type="match status" value="1"/>
</dbReference>
<proteinExistence type="inferred from homology"/>
<dbReference type="Proteomes" id="UP000185544">
    <property type="component" value="Chromosome"/>
</dbReference>
<dbReference type="PROSITE" id="PS00903">
    <property type="entry name" value="CYT_DCMP_DEAMINASES_1"/>
    <property type="match status" value="1"/>
</dbReference>
<comment type="cofactor">
    <cofactor evidence="12 15">
        <name>Zn(2+)</name>
        <dbReference type="ChEBI" id="CHEBI:29105"/>
    </cofactor>
    <text evidence="12 15">Binds 1 zinc ion.</text>
</comment>
<evidence type="ECO:0000256" key="3">
    <source>
        <dbReference type="ARBA" id="ARBA00004910"/>
    </source>
</evidence>
<evidence type="ECO:0000256" key="11">
    <source>
        <dbReference type="ARBA" id="ARBA00023268"/>
    </source>
</evidence>
<evidence type="ECO:0000256" key="7">
    <source>
        <dbReference type="ARBA" id="ARBA00022723"/>
    </source>
</evidence>
<evidence type="ECO:0000256" key="10">
    <source>
        <dbReference type="ARBA" id="ARBA00023002"/>
    </source>
</evidence>
<comment type="catalytic activity">
    <reaction evidence="12">
        <text>5-amino-6-(5-phospho-D-ribitylamino)uracil + NADP(+) = 5-amino-6-(5-phospho-D-ribosylamino)uracil + NADPH + H(+)</text>
        <dbReference type="Rhea" id="RHEA:17845"/>
        <dbReference type="ChEBI" id="CHEBI:15378"/>
        <dbReference type="ChEBI" id="CHEBI:57783"/>
        <dbReference type="ChEBI" id="CHEBI:58349"/>
        <dbReference type="ChEBI" id="CHEBI:58421"/>
        <dbReference type="ChEBI" id="CHEBI:58453"/>
        <dbReference type="EC" id="1.1.1.193"/>
    </reaction>
</comment>
<comment type="similarity">
    <text evidence="5 12">In the C-terminal section; belongs to the HTP reductase family.</text>
</comment>